<dbReference type="Proteomes" id="UP001222087">
    <property type="component" value="Chromosome"/>
</dbReference>
<gene>
    <name evidence="2" type="ORF">PXX05_02585</name>
</gene>
<feature type="coiled-coil region" evidence="1">
    <location>
        <begin position="166"/>
        <end position="200"/>
    </location>
</feature>
<protein>
    <submittedName>
        <fullName evidence="2">Uncharacterized protein</fullName>
    </submittedName>
</protein>
<organism evidence="2 3">
    <name type="scientific">Legionella cardiaca</name>
    <dbReference type="NCBI Taxonomy" id="1071983"/>
    <lineage>
        <taxon>Bacteria</taxon>
        <taxon>Pseudomonadati</taxon>
        <taxon>Pseudomonadota</taxon>
        <taxon>Gammaproteobacteria</taxon>
        <taxon>Legionellales</taxon>
        <taxon>Legionellaceae</taxon>
        <taxon>Legionella</taxon>
    </lineage>
</organism>
<evidence type="ECO:0000313" key="3">
    <source>
        <dbReference type="Proteomes" id="UP001222087"/>
    </source>
</evidence>
<proteinExistence type="predicted"/>
<accession>A0ABY8ASP0</accession>
<dbReference type="EMBL" id="CP119078">
    <property type="protein sequence ID" value="WED43683.1"/>
    <property type="molecule type" value="Genomic_DNA"/>
</dbReference>
<sequence>MFNDLHEYFLTKKTEAKNSYLTSSFAKLPEDIFHASEHFMDLAKEESKSYHDPELIKAQIDYIILQELYCDKLTIHSEDGVKAWLRLESSYKKLESMLFEARHHTLRPTIESQIQRAKQISSEIASANDTQKLDKGDSITQGFIMFIAAIKKSHSQISLRESEYAVKHYTDTSEDLRKKLQEIRQQHKEALAERDILATQKNSQKPLTLLETWGADDHQGQANPLKRLVLWVNNLFSSQRIQDRAYLHSQQNASTTLAYNMKCDRITQLESDYAENLKNYRQTNSKLSIAENRHQSAQQVLGITSITVENLEQEETHDMKSTPTSP</sequence>
<evidence type="ECO:0000256" key="1">
    <source>
        <dbReference type="SAM" id="Coils"/>
    </source>
</evidence>
<keyword evidence="3" id="KW-1185">Reference proteome</keyword>
<dbReference type="RefSeq" id="WP_275089494.1">
    <property type="nucleotide sequence ID" value="NZ_CP119078.1"/>
</dbReference>
<reference evidence="2 3" key="1">
    <citation type="submission" date="2023-02" db="EMBL/GenBank/DDBJ databases">
        <title>Genome Sequence of L. cardiaca H63T.</title>
        <authorList>
            <person name="Lopez A.E."/>
            <person name="Cianciotto N.P."/>
        </authorList>
    </citation>
    <scope>NUCLEOTIDE SEQUENCE [LARGE SCALE GENOMIC DNA]</scope>
    <source>
        <strain evidence="2 3">H63</strain>
    </source>
</reference>
<name>A0ABY8ASP0_9GAMM</name>
<evidence type="ECO:0000313" key="2">
    <source>
        <dbReference type="EMBL" id="WED43683.1"/>
    </source>
</evidence>
<keyword evidence="1" id="KW-0175">Coiled coil</keyword>